<accession>A0AAV1TUL2</accession>
<organism evidence="1 2">
    <name type="scientific">Peronospora matthiolae</name>
    <dbReference type="NCBI Taxonomy" id="2874970"/>
    <lineage>
        <taxon>Eukaryota</taxon>
        <taxon>Sar</taxon>
        <taxon>Stramenopiles</taxon>
        <taxon>Oomycota</taxon>
        <taxon>Peronosporomycetes</taxon>
        <taxon>Peronosporales</taxon>
        <taxon>Peronosporaceae</taxon>
        <taxon>Peronospora</taxon>
    </lineage>
</organism>
<name>A0AAV1TUL2_9STRA</name>
<dbReference type="AlphaFoldDB" id="A0AAV1TUL2"/>
<comment type="caution">
    <text evidence="1">The sequence shown here is derived from an EMBL/GenBank/DDBJ whole genome shotgun (WGS) entry which is preliminary data.</text>
</comment>
<evidence type="ECO:0000313" key="2">
    <source>
        <dbReference type="Proteomes" id="UP001162060"/>
    </source>
</evidence>
<dbReference type="Proteomes" id="UP001162060">
    <property type="component" value="Unassembled WGS sequence"/>
</dbReference>
<proteinExistence type="predicted"/>
<reference evidence="1" key="1">
    <citation type="submission" date="2024-01" db="EMBL/GenBank/DDBJ databases">
        <authorList>
            <person name="Webb A."/>
        </authorList>
    </citation>
    <scope>NUCLEOTIDE SEQUENCE</scope>
    <source>
        <strain evidence="1">Pm1</strain>
    </source>
</reference>
<evidence type="ECO:0000313" key="1">
    <source>
        <dbReference type="EMBL" id="CAK7925307.1"/>
    </source>
</evidence>
<sequence>MCARRLFSCTNWSVIPNAKGALQERHLYEQRSATHYGVSKAAAEMDHDSLGRSTCDP</sequence>
<gene>
    <name evidence="1" type="ORF">PM001_LOCUS10457</name>
</gene>
<dbReference type="EMBL" id="CAKLBY020000086">
    <property type="protein sequence ID" value="CAK7925307.1"/>
    <property type="molecule type" value="Genomic_DNA"/>
</dbReference>
<protein>
    <submittedName>
        <fullName evidence="1">Uncharacterized protein</fullName>
    </submittedName>
</protein>